<gene>
    <name evidence="3" type="ORF">GCM10009021_06400</name>
</gene>
<evidence type="ECO:0000313" key="4">
    <source>
        <dbReference type="Proteomes" id="UP000608850"/>
    </source>
</evidence>
<accession>A0A830G8R9</accession>
<dbReference type="SMART" id="SM00642">
    <property type="entry name" value="Aamy"/>
    <property type="match status" value="1"/>
</dbReference>
<dbReference type="GO" id="GO:0005975">
    <property type="term" value="P:carbohydrate metabolic process"/>
    <property type="evidence" value="ECO:0007669"/>
    <property type="project" value="InterPro"/>
</dbReference>
<name>A0A830G8R9_9EURY</name>
<dbReference type="Proteomes" id="UP000608850">
    <property type="component" value="Unassembled WGS sequence"/>
</dbReference>
<dbReference type="AlphaFoldDB" id="A0A830G8R9"/>
<dbReference type="InterPro" id="IPR053556">
    <property type="entry name" value="GH13_alpha-amylase"/>
</dbReference>
<dbReference type="PANTHER" id="PTHR10357">
    <property type="entry name" value="ALPHA-AMYLASE FAMILY MEMBER"/>
    <property type="match status" value="1"/>
</dbReference>
<evidence type="ECO:0000259" key="2">
    <source>
        <dbReference type="SMART" id="SM00642"/>
    </source>
</evidence>
<protein>
    <recommendedName>
        <fullName evidence="2">Glycosyl hydrolase family 13 catalytic domain-containing protein</fullName>
    </recommendedName>
</protein>
<dbReference type="Pfam" id="PF00128">
    <property type="entry name" value="Alpha-amylase"/>
    <property type="match status" value="1"/>
</dbReference>
<feature type="compositionally biased region" description="Gly residues" evidence="1">
    <location>
        <begin position="93"/>
        <end position="107"/>
    </location>
</feature>
<dbReference type="EMBL" id="BMOQ01000002">
    <property type="protein sequence ID" value="GGN09558.1"/>
    <property type="molecule type" value="Genomic_DNA"/>
</dbReference>
<dbReference type="InterPro" id="IPR017853">
    <property type="entry name" value="GH"/>
</dbReference>
<dbReference type="CDD" id="cd11313">
    <property type="entry name" value="AmyAc_arch_bac_AmyA"/>
    <property type="match status" value="1"/>
</dbReference>
<comment type="caution">
    <text evidence="3">The sequence shown here is derived from an EMBL/GenBank/DDBJ whole genome shotgun (WGS) entry which is preliminary data.</text>
</comment>
<dbReference type="SUPFAM" id="SSF51445">
    <property type="entry name" value="(Trans)glycosidases"/>
    <property type="match status" value="1"/>
</dbReference>
<proteinExistence type="predicted"/>
<keyword evidence="4" id="KW-1185">Reference proteome</keyword>
<evidence type="ECO:0000256" key="1">
    <source>
        <dbReference type="SAM" id="MobiDB-lite"/>
    </source>
</evidence>
<feature type="domain" description="Glycosyl hydrolase family 13 catalytic" evidence="2">
    <location>
        <begin position="228"/>
        <end position="545"/>
    </location>
</feature>
<reference evidence="3 4" key="1">
    <citation type="journal article" date="2019" name="Int. J. Syst. Evol. Microbiol.">
        <title>The Global Catalogue of Microorganisms (GCM) 10K type strain sequencing project: providing services to taxonomists for standard genome sequencing and annotation.</title>
        <authorList>
            <consortium name="The Broad Institute Genomics Platform"/>
            <consortium name="The Broad Institute Genome Sequencing Center for Infectious Disease"/>
            <person name="Wu L."/>
            <person name="Ma J."/>
        </authorList>
    </citation>
    <scope>NUCLEOTIDE SEQUENCE [LARGE SCALE GENOMIC DNA]</scope>
    <source>
        <strain evidence="3 4">JCM 16331</strain>
    </source>
</reference>
<dbReference type="InterPro" id="IPR006047">
    <property type="entry name" value="GH13_cat_dom"/>
</dbReference>
<dbReference type="Gene3D" id="3.20.20.80">
    <property type="entry name" value="Glycosidases"/>
    <property type="match status" value="1"/>
</dbReference>
<feature type="region of interest" description="Disordered" evidence="1">
    <location>
        <begin position="66"/>
        <end position="117"/>
    </location>
</feature>
<evidence type="ECO:0000313" key="3">
    <source>
        <dbReference type="EMBL" id="GGN09558.1"/>
    </source>
</evidence>
<dbReference type="NCBIfam" id="NF041321">
    <property type="entry name" value="Alpha-amyl_MalA_Halo"/>
    <property type="match status" value="1"/>
</dbReference>
<organism evidence="3 4">
    <name type="scientific">Halarchaeum nitratireducens</name>
    <dbReference type="NCBI Taxonomy" id="489913"/>
    <lineage>
        <taxon>Archaea</taxon>
        <taxon>Methanobacteriati</taxon>
        <taxon>Methanobacteriota</taxon>
        <taxon>Stenosarchaea group</taxon>
        <taxon>Halobacteria</taxon>
        <taxon>Halobacteriales</taxon>
        <taxon>Halobacteriaceae</taxon>
    </lineage>
</organism>
<feature type="region of interest" description="Disordered" evidence="1">
    <location>
        <begin position="575"/>
        <end position="606"/>
    </location>
</feature>
<sequence length="669" mass="72008">MELAPRDPDPAATYAWRIERAPAGSDAAVDDRPVQWFHPDVPGRYVLTLDAPDGVHRQTIRCFDVGGETDAGGERDARGSGGALDVAAEGDAGTSGYGHDATGGGDRGGGRPRVHLDGRVAGDSVVIEADARTNPAGGGSAASLDVTFAFDDRDDLRAADASADGRRLRIPLARLPERARVHAVAVSETGYSVPDAVDIVRDDAAPGGVAVRRPYDPPAWATDAVYYEVYLRTFAPEAEHGGTFRAIADRLDHLADLGVDVLWLTPVLAADHAPHGYNITDFFSLAADLGDREDYRHLVERAHDHGMRVLFDLVLNHSARDHPYFRDAYRNPESDYRDWYEWQPSGEPGTYFDWEHIANFDFETLDVRRHLLDAVDTWAPLVDGFRCDMAWAVPDGFWREVHDRVKARDAEFLLLDETIPYIPDFQAGLFDVHFDSTTYAALRSVGTGWAPASALLDAIEERSAIGFPDHARFLLYAENHDETRYRVECGRPAALAAAGALCTLPGAPLVYAGQETGQLGRRDALVWDATDDALTDHYRRLLSLRRTMPALAADAALERIDYTVREGDPERVVAFGRANGGRGSDPERDAGAGGGESAADEAGVTGDERDAAAAVVVCNFAAEPVTVDLGVPTGARDAATGETVAASGGVRVDSVAVLPTSPDAFDGGA</sequence>